<reference evidence="1 3" key="2">
    <citation type="journal article" date="2014" name="BMC Genomics">
        <title>An improved genome release (version Mt4.0) for the model legume Medicago truncatula.</title>
        <authorList>
            <person name="Tang H."/>
            <person name="Krishnakumar V."/>
            <person name="Bidwell S."/>
            <person name="Rosen B."/>
            <person name="Chan A."/>
            <person name="Zhou S."/>
            <person name="Gentzbittel L."/>
            <person name="Childs K.L."/>
            <person name="Yandell M."/>
            <person name="Gundlach H."/>
            <person name="Mayer K.F."/>
            <person name="Schwartz D.C."/>
            <person name="Town C.D."/>
        </authorList>
    </citation>
    <scope>GENOME REANNOTATION</scope>
    <source>
        <strain evidence="2 3">cv. Jemalong A17</strain>
    </source>
</reference>
<gene>
    <name evidence="1" type="ordered locus">MTR_1g094640</name>
</gene>
<dbReference type="PaxDb" id="3880-AES62114"/>
<proteinExistence type="predicted"/>
<name>G7I501_MEDTR</name>
<protein>
    <submittedName>
        <fullName evidence="1 2">Uncharacterized protein</fullName>
    </submittedName>
</protein>
<evidence type="ECO:0000313" key="1">
    <source>
        <dbReference type="EMBL" id="AES62114.1"/>
    </source>
</evidence>
<dbReference type="EnsemblPlants" id="AES62114">
    <property type="protein sequence ID" value="AES62114"/>
    <property type="gene ID" value="MTR_1g094640"/>
</dbReference>
<evidence type="ECO:0000313" key="3">
    <source>
        <dbReference type="Proteomes" id="UP000002051"/>
    </source>
</evidence>
<keyword evidence="3" id="KW-1185">Reference proteome</keyword>
<reference evidence="2" key="3">
    <citation type="submission" date="2015-04" db="UniProtKB">
        <authorList>
            <consortium name="EnsemblPlants"/>
        </authorList>
    </citation>
    <scope>IDENTIFICATION</scope>
    <source>
        <strain evidence="2">cv. Jemalong A17</strain>
    </source>
</reference>
<sequence>MVHSISKILTASILLYLVSKDRNSSQKPNSLLIRVLKSKYLSKKDFMEPDIGHNSYYTWRSIWNIIPFLHSVTAEKLA</sequence>
<organism evidence="1 3">
    <name type="scientific">Medicago truncatula</name>
    <name type="common">Barrel medic</name>
    <name type="synonym">Medicago tribuloides</name>
    <dbReference type="NCBI Taxonomy" id="3880"/>
    <lineage>
        <taxon>Eukaryota</taxon>
        <taxon>Viridiplantae</taxon>
        <taxon>Streptophyta</taxon>
        <taxon>Embryophyta</taxon>
        <taxon>Tracheophyta</taxon>
        <taxon>Spermatophyta</taxon>
        <taxon>Magnoliopsida</taxon>
        <taxon>eudicotyledons</taxon>
        <taxon>Gunneridae</taxon>
        <taxon>Pentapetalae</taxon>
        <taxon>rosids</taxon>
        <taxon>fabids</taxon>
        <taxon>Fabales</taxon>
        <taxon>Fabaceae</taxon>
        <taxon>Papilionoideae</taxon>
        <taxon>50 kb inversion clade</taxon>
        <taxon>NPAAA clade</taxon>
        <taxon>Hologalegina</taxon>
        <taxon>IRL clade</taxon>
        <taxon>Trifolieae</taxon>
        <taxon>Medicago</taxon>
    </lineage>
</organism>
<dbReference type="Proteomes" id="UP000002051">
    <property type="component" value="Unassembled WGS sequence"/>
</dbReference>
<accession>G7I501</accession>
<dbReference type="AlphaFoldDB" id="G7I501"/>
<dbReference type="EMBL" id="CM001217">
    <property type="protein sequence ID" value="AES62114.1"/>
    <property type="molecule type" value="Genomic_DNA"/>
</dbReference>
<evidence type="ECO:0000313" key="2">
    <source>
        <dbReference type="EnsemblPlants" id="AES62114"/>
    </source>
</evidence>
<reference evidence="1 3" key="1">
    <citation type="journal article" date="2011" name="Nature">
        <title>The Medicago genome provides insight into the evolution of rhizobial symbioses.</title>
        <authorList>
            <person name="Young N.D."/>
            <person name="Debelle F."/>
            <person name="Oldroyd G.E."/>
            <person name="Geurts R."/>
            <person name="Cannon S.B."/>
            <person name="Udvardi M.K."/>
            <person name="Benedito V.A."/>
            <person name="Mayer K.F."/>
            <person name="Gouzy J."/>
            <person name="Schoof H."/>
            <person name="Van de Peer Y."/>
            <person name="Proost S."/>
            <person name="Cook D.R."/>
            <person name="Meyers B.C."/>
            <person name="Spannagl M."/>
            <person name="Cheung F."/>
            <person name="De Mita S."/>
            <person name="Krishnakumar V."/>
            <person name="Gundlach H."/>
            <person name="Zhou S."/>
            <person name="Mudge J."/>
            <person name="Bharti A.K."/>
            <person name="Murray J.D."/>
            <person name="Naoumkina M.A."/>
            <person name="Rosen B."/>
            <person name="Silverstein K.A."/>
            <person name="Tang H."/>
            <person name="Rombauts S."/>
            <person name="Zhao P.X."/>
            <person name="Zhou P."/>
            <person name="Barbe V."/>
            <person name="Bardou P."/>
            <person name="Bechner M."/>
            <person name="Bellec A."/>
            <person name="Berger A."/>
            <person name="Berges H."/>
            <person name="Bidwell S."/>
            <person name="Bisseling T."/>
            <person name="Choisne N."/>
            <person name="Couloux A."/>
            <person name="Denny R."/>
            <person name="Deshpande S."/>
            <person name="Dai X."/>
            <person name="Doyle J.J."/>
            <person name="Dudez A.M."/>
            <person name="Farmer A.D."/>
            <person name="Fouteau S."/>
            <person name="Franken C."/>
            <person name="Gibelin C."/>
            <person name="Gish J."/>
            <person name="Goldstein S."/>
            <person name="Gonzalez A.J."/>
            <person name="Green P.J."/>
            <person name="Hallab A."/>
            <person name="Hartog M."/>
            <person name="Hua A."/>
            <person name="Humphray S.J."/>
            <person name="Jeong D.H."/>
            <person name="Jing Y."/>
            <person name="Jocker A."/>
            <person name="Kenton S.M."/>
            <person name="Kim D.J."/>
            <person name="Klee K."/>
            <person name="Lai H."/>
            <person name="Lang C."/>
            <person name="Lin S."/>
            <person name="Macmil S.L."/>
            <person name="Magdelenat G."/>
            <person name="Matthews L."/>
            <person name="McCorrison J."/>
            <person name="Monaghan E.L."/>
            <person name="Mun J.H."/>
            <person name="Najar F.Z."/>
            <person name="Nicholson C."/>
            <person name="Noirot C."/>
            <person name="O'Bleness M."/>
            <person name="Paule C.R."/>
            <person name="Poulain J."/>
            <person name="Prion F."/>
            <person name="Qin B."/>
            <person name="Qu C."/>
            <person name="Retzel E.F."/>
            <person name="Riddle C."/>
            <person name="Sallet E."/>
            <person name="Samain S."/>
            <person name="Samson N."/>
            <person name="Sanders I."/>
            <person name="Saurat O."/>
            <person name="Scarpelli C."/>
            <person name="Schiex T."/>
            <person name="Segurens B."/>
            <person name="Severin A.J."/>
            <person name="Sherrier D.J."/>
            <person name="Shi R."/>
            <person name="Sims S."/>
            <person name="Singer S.R."/>
            <person name="Sinharoy S."/>
            <person name="Sterck L."/>
            <person name="Viollet A."/>
            <person name="Wang B.B."/>
            <person name="Wang K."/>
            <person name="Wang M."/>
            <person name="Wang X."/>
            <person name="Warfsmann J."/>
            <person name="Weissenbach J."/>
            <person name="White D.D."/>
            <person name="White J.D."/>
            <person name="Wiley G.B."/>
            <person name="Wincker P."/>
            <person name="Xing Y."/>
            <person name="Yang L."/>
            <person name="Yao Z."/>
            <person name="Ying F."/>
            <person name="Zhai J."/>
            <person name="Zhou L."/>
            <person name="Zuber A."/>
            <person name="Denarie J."/>
            <person name="Dixon R.A."/>
            <person name="May G.D."/>
            <person name="Schwartz D.C."/>
            <person name="Rogers J."/>
            <person name="Quetier F."/>
            <person name="Town C.D."/>
            <person name="Roe B.A."/>
        </authorList>
    </citation>
    <scope>NUCLEOTIDE SEQUENCE [LARGE SCALE GENOMIC DNA]</scope>
    <source>
        <strain evidence="1">A17</strain>
        <strain evidence="2 3">cv. Jemalong A17</strain>
    </source>
</reference>
<dbReference type="HOGENOM" id="CLU_2625645_0_0_1"/>